<proteinExistence type="inferred from homology"/>
<evidence type="ECO:0000256" key="4">
    <source>
        <dbReference type="ARBA" id="ARBA00022519"/>
    </source>
</evidence>
<evidence type="ECO:0000256" key="7">
    <source>
        <dbReference type="ARBA" id="ARBA00023136"/>
    </source>
</evidence>
<comment type="subcellular location">
    <subcellularLocation>
        <location evidence="1">Cell inner membrane</location>
        <topology evidence="1">Multi-pass membrane protein</topology>
    </subcellularLocation>
</comment>
<dbReference type="Gene3D" id="1.20.81.30">
    <property type="entry name" value="Type II secretion system (T2SS), domain F"/>
    <property type="match status" value="2"/>
</dbReference>
<protein>
    <submittedName>
        <fullName evidence="10">Type II secretion system protein GspF</fullName>
    </submittedName>
</protein>
<dbReference type="FunFam" id="1.20.81.30:FF:000001">
    <property type="entry name" value="Type II secretion system protein F"/>
    <property type="match status" value="1"/>
</dbReference>
<gene>
    <name evidence="10" type="ORF">ENJ46_02080</name>
</gene>
<feature type="transmembrane region" description="Helical" evidence="8">
    <location>
        <begin position="141"/>
        <end position="161"/>
    </location>
</feature>
<comment type="similarity">
    <text evidence="2">Belongs to the GSP F family.</text>
</comment>
<dbReference type="AlphaFoldDB" id="A0A7C3CBT2"/>
<name>A0A7C3CBT2_9PROT</name>
<evidence type="ECO:0000256" key="1">
    <source>
        <dbReference type="ARBA" id="ARBA00004429"/>
    </source>
</evidence>
<evidence type="ECO:0000256" key="8">
    <source>
        <dbReference type="SAM" id="Phobius"/>
    </source>
</evidence>
<dbReference type="PANTHER" id="PTHR30012">
    <property type="entry name" value="GENERAL SECRETION PATHWAY PROTEIN"/>
    <property type="match status" value="1"/>
</dbReference>
<keyword evidence="7 8" id="KW-0472">Membrane</keyword>
<dbReference type="InterPro" id="IPR042094">
    <property type="entry name" value="T2SS_GspF_sf"/>
</dbReference>
<keyword evidence="5 8" id="KW-0812">Transmembrane</keyword>
<comment type="caution">
    <text evidence="10">The sequence shown here is derived from an EMBL/GenBank/DDBJ whole genome shotgun (WGS) entry which is preliminary data.</text>
</comment>
<accession>A0A7C3CBT2</accession>
<feature type="transmembrane region" description="Helical" evidence="8">
    <location>
        <begin position="34"/>
        <end position="60"/>
    </location>
</feature>
<dbReference type="Proteomes" id="UP000886042">
    <property type="component" value="Unassembled WGS sequence"/>
</dbReference>
<sequence length="272" mass="29634">TSMVAAGENSGQLGEVLARLASNMEASQKVRRKVLGATIYPMVLSVVAMAVIVILMVFVVPKGVQQFESFHQKLPRLTELTIAFSHWLQQYGLWAFIAIIGVIITARQSLKLENIRYGYDKIMLRVPLIGRLNRQMNAARFARTMSGLLASGTPVMSAITVSKNTLKNTVMRGGIEQVIEQVRGGSSLGGALKKSQALPPLMVHMIASGETSGELAHMFEVSADYLEDEFDSTVTIVLNLLEPLIIILLGGVVLLIVAAIFLPILRLNTLSF</sequence>
<dbReference type="GO" id="GO:0005886">
    <property type="term" value="C:plasma membrane"/>
    <property type="evidence" value="ECO:0007669"/>
    <property type="project" value="UniProtKB-SubCell"/>
</dbReference>
<organism evidence="10">
    <name type="scientific">Hellea balneolensis</name>
    <dbReference type="NCBI Taxonomy" id="287478"/>
    <lineage>
        <taxon>Bacteria</taxon>
        <taxon>Pseudomonadati</taxon>
        <taxon>Pseudomonadota</taxon>
        <taxon>Alphaproteobacteria</taxon>
        <taxon>Maricaulales</taxon>
        <taxon>Robiginitomaculaceae</taxon>
        <taxon>Hellea</taxon>
    </lineage>
</organism>
<feature type="transmembrane region" description="Helical" evidence="8">
    <location>
        <begin position="87"/>
        <end position="106"/>
    </location>
</feature>
<keyword evidence="4" id="KW-0997">Cell inner membrane</keyword>
<dbReference type="GO" id="GO:0015628">
    <property type="term" value="P:protein secretion by the type II secretion system"/>
    <property type="evidence" value="ECO:0007669"/>
    <property type="project" value="TreeGrafter"/>
</dbReference>
<dbReference type="InterPro" id="IPR018076">
    <property type="entry name" value="T2SS_GspF_dom"/>
</dbReference>
<reference evidence="10" key="1">
    <citation type="journal article" date="2020" name="mSystems">
        <title>Genome- and Community-Level Interaction Insights into Carbon Utilization and Element Cycling Functions of Hydrothermarchaeota in Hydrothermal Sediment.</title>
        <authorList>
            <person name="Zhou Z."/>
            <person name="Liu Y."/>
            <person name="Xu W."/>
            <person name="Pan J."/>
            <person name="Luo Z.H."/>
            <person name="Li M."/>
        </authorList>
    </citation>
    <scope>NUCLEOTIDE SEQUENCE [LARGE SCALE GENOMIC DNA]</scope>
    <source>
        <strain evidence="10">HyVt-489</strain>
    </source>
</reference>
<feature type="domain" description="Type II secretion system protein GspF" evidence="9">
    <location>
        <begin position="2"/>
        <end position="61"/>
    </location>
</feature>
<dbReference type="Pfam" id="PF00482">
    <property type="entry name" value="T2SSF"/>
    <property type="match status" value="2"/>
</dbReference>
<dbReference type="PANTHER" id="PTHR30012:SF0">
    <property type="entry name" value="TYPE II SECRETION SYSTEM PROTEIN F-RELATED"/>
    <property type="match status" value="1"/>
</dbReference>
<evidence type="ECO:0000256" key="5">
    <source>
        <dbReference type="ARBA" id="ARBA00022692"/>
    </source>
</evidence>
<feature type="domain" description="Type II secretion system protein GspF" evidence="9">
    <location>
        <begin position="141"/>
        <end position="263"/>
    </location>
</feature>
<keyword evidence="6 8" id="KW-1133">Transmembrane helix</keyword>
<dbReference type="EMBL" id="DRMN01000139">
    <property type="protein sequence ID" value="HFB54685.1"/>
    <property type="molecule type" value="Genomic_DNA"/>
</dbReference>
<dbReference type="PRINTS" id="PR00812">
    <property type="entry name" value="BCTERIALGSPF"/>
</dbReference>
<dbReference type="InterPro" id="IPR003004">
    <property type="entry name" value="GspF/PilC"/>
</dbReference>
<feature type="non-terminal residue" evidence="10">
    <location>
        <position position="1"/>
    </location>
</feature>
<evidence type="ECO:0000259" key="9">
    <source>
        <dbReference type="Pfam" id="PF00482"/>
    </source>
</evidence>
<evidence type="ECO:0000313" key="10">
    <source>
        <dbReference type="EMBL" id="HFB54685.1"/>
    </source>
</evidence>
<feature type="transmembrane region" description="Helical" evidence="8">
    <location>
        <begin position="244"/>
        <end position="265"/>
    </location>
</feature>
<evidence type="ECO:0000256" key="6">
    <source>
        <dbReference type="ARBA" id="ARBA00022989"/>
    </source>
</evidence>
<keyword evidence="3" id="KW-1003">Cell membrane</keyword>
<evidence type="ECO:0000256" key="3">
    <source>
        <dbReference type="ARBA" id="ARBA00022475"/>
    </source>
</evidence>
<evidence type="ECO:0000256" key="2">
    <source>
        <dbReference type="ARBA" id="ARBA00005745"/>
    </source>
</evidence>